<keyword evidence="1" id="KW-0479">Metal-binding</keyword>
<dbReference type="SUPFAM" id="SSF57850">
    <property type="entry name" value="RING/U-box"/>
    <property type="match status" value="1"/>
</dbReference>
<dbReference type="EMBL" id="JACGWM010000009">
    <property type="protein sequence ID" value="KAL0351880.1"/>
    <property type="molecule type" value="Genomic_DNA"/>
</dbReference>
<dbReference type="GO" id="GO:0016567">
    <property type="term" value="P:protein ubiquitination"/>
    <property type="evidence" value="ECO:0007669"/>
    <property type="project" value="TreeGrafter"/>
</dbReference>
<evidence type="ECO:0000313" key="4">
    <source>
        <dbReference type="EMBL" id="KAL0351880.1"/>
    </source>
</evidence>
<evidence type="ECO:0000259" key="3">
    <source>
        <dbReference type="PROSITE" id="PS50089"/>
    </source>
</evidence>
<dbReference type="PANTHER" id="PTHR45676:SF178">
    <property type="entry name" value="RING-TYPE E3 UBIQUITIN TRANSFERASE"/>
    <property type="match status" value="1"/>
</dbReference>
<sequence>MTTEHHPITMVSSVADLPPPLSFVCIIAVLIVYVICCYMVMDFLSQDEEDLTPFDQDSSQSPDHTLVYSHFSVEELQEITCLYRGAGASCSVCAICLENLQHAEVCRVLPACHHEFHAQCIDPWLSKRLNCPICRAPFRFRQSFRR</sequence>
<gene>
    <name evidence="4" type="ORF">Scaly_1576700</name>
</gene>
<dbReference type="PANTHER" id="PTHR45676">
    <property type="entry name" value="RING-H2 FINGER PROTEIN ATL51-RELATED"/>
    <property type="match status" value="1"/>
</dbReference>
<evidence type="ECO:0000256" key="2">
    <source>
        <dbReference type="SAM" id="Phobius"/>
    </source>
</evidence>
<dbReference type="InterPro" id="IPR013083">
    <property type="entry name" value="Znf_RING/FYVE/PHD"/>
</dbReference>
<comment type="caution">
    <text evidence="4">The sequence shown here is derived from an EMBL/GenBank/DDBJ whole genome shotgun (WGS) entry which is preliminary data.</text>
</comment>
<dbReference type="GO" id="GO:0008270">
    <property type="term" value="F:zinc ion binding"/>
    <property type="evidence" value="ECO:0007669"/>
    <property type="project" value="UniProtKB-KW"/>
</dbReference>
<evidence type="ECO:0000256" key="1">
    <source>
        <dbReference type="PROSITE-ProRule" id="PRU00175"/>
    </source>
</evidence>
<keyword evidence="2" id="KW-0472">Membrane</keyword>
<accession>A0AAW2P9K7</accession>
<dbReference type="SMART" id="SM00184">
    <property type="entry name" value="RING"/>
    <property type="match status" value="1"/>
</dbReference>
<dbReference type="Gene3D" id="3.30.40.10">
    <property type="entry name" value="Zinc/RING finger domain, C3HC4 (zinc finger)"/>
    <property type="match status" value="1"/>
</dbReference>
<protein>
    <submittedName>
        <fullName evidence="4">E3 ubiquitin-protein ligase</fullName>
    </submittedName>
</protein>
<name>A0AAW2P9K7_9LAMI</name>
<dbReference type="AlphaFoldDB" id="A0AAW2P9K7"/>
<keyword evidence="1" id="KW-0863">Zinc-finger</keyword>
<proteinExistence type="predicted"/>
<feature type="transmembrane region" description="Helical" evidence="2">
    <location>
        <begin position="20"/>
        <end position="41"/>
    </location>
</feature>
<reference evidence="4" key="2">
    <citation type="journal article" date="2024" name="Plant">
        <title>Genomic evolution and insights into agronomic trait innovations of Sesamum species.</title>
        <authorList>
            <person name="Miao H."/>
            <person name="Wang L."/>
            <person name="Qu L."/>
            <person name="Liu H."/>
            <person name="Sun Y."/>
            <person name="Le M."/>
            <person name="Wang Q."/>
            <person name="Wei S."/>
            <person name="Zheng Y."/>
            <person name="Lin W."/>
            <person name="Duan Y."/>
            <person name="Cao H."/>
            <person name="Xiong S."/>
            <person name="Wang X."/>
            <person name="Wei L."/>
            <person name="Li C."/>
            <person name="Ma Q."/>
            <person name="Ju M."/>
            <person name="Zhao R."/>
            <person name="Li G."/>
            <person name="Mu C."/>
            <person name="Tian Q."/>
            <person name="Mei H."/>
            <person name="Zhang T."/>
            <person name="Gao T."/>
            <person name="Zhang H."/>
        </authorList>
    </citation>
    <scope>NUCLEOTIDE SEQUENCE</scope>
    <source>
        <strain evidence="4">KEN8</strain>
    </source>
</reference>
<keyword evidence="1" id="KW-0862">Zinc</keyword>
<keyword evidence="2" id="KW-1133">Transmembrane helix</keyword>
<reference evidence="4" key="1">
    <citation type="submission" date="2020-06" db="EMBL/GenBank/DDBJ databases">
        <authorList>
            <person name="Li T."/>
            <person name="Hu X."/>
            <person name="Zhang T."/>
            <person name="Song X."/>
            <person name="Zhang H."/>
            <person name="Dai N."/>
            <person name="Sheng W."/>
            <person name="Hou X."/>
            <person name="Wei L."/>
        </authorList>
    </citation>
    <scope>NUCLEOTIDE SEQUENCE</scope>
    <source>
        <strain evidence="4">KEN8</strain>
        <tissue evidence="4">Leaf</tissue>
    </source>
</reference>
<keyword evidence="2" id="KW-0812">Transmembrane</keyword>
<dbReference type="PROSITE" id="PS50089">
    <property type="entry name" value="ZF_RING_2"/>
    <property type="match status" value="1"/>
</dbReference>
<organism evidence="4">
    <name type="scientific">Sesamum calycinum</name>
    <dbReference type="NCBI Taxonomy" id="2727403"/>
    <lineage>
        <taxon>Eukaryota</taxon>
        <taxon>Viridiplantae</taxon>
        <taxon>Streptophyta</taxon>
        <taxon>Embryophyta</taxon>
        <taxon>Tracheophyta</taxon>
        <taxon>Spermatophyta</taxon>
        <taxon>Magnoliopsida</taxon>
        <taxon>eudicotyledons</taxon>
        <taxon>Gunneridae</taxon>
        <taxon>Pentapetalae</taxon>
        <taxon>asterids</taxon>
        <taxon>lamiids</taxon>
        <taxon>Lamiales</taxon>
        <taxon>Pedaliaceae</taxon>
        <taxon>Sesamum</taxon>
    </lineage>
</organism>
<dbReference type="InterPro" id="IPR001841">
    <property type="entry name" value="Znf_RING"/>
</dbReference>
<dbReference type="CDD" id="cd16454">
    <property type="entry name" value="RING-H2_PA-TM-RING"/>
    <property type="match status" value="1"/>
</dbReference>
<dbReference type="Pfam" id="PF13639">
    <property type="entry name" value="zf-RING_2"/>
    <property type="match status" value="1"/>
</dbReference>
<feature type="domain" description="RING-type" evidence="3">
    <location>
        <begin position="93"/>
        <end position="135"/>
    </location>
</feature>